<dbReference type="CDD" id="cd01650">
    <property type="entry name" value="RT_nLTR_like"/>
    <property type="match status" value="1"/>
</dbReference>
<dbReference type="PROSITE" id="PS50158">
    <property type="entry name" value="ZF_CCHC"/>
    <property type="match status" value="1"/>
</dbReference>
<feature type="region of interest" description="Disordered" evidence="2">
    <location>
        <begin position="381"/>
        <end position="403"/>
    </location>
</feature>
<feature type="compositionally biased region" description="Low complexity" evidence="2">
    <location>
        <begin position="447"/>
        <end position="462"/>
    </location>
</feature>
<dbReference type="Gene3D" id="3.60.10.10">
    <property type="entry name" value="Endonuclease/exonuclease/phosphatase"/>
    <property type="match status" value="1"/>
</dbReference>
<evidence type="ECO:0000313" key="5">
    <source>
        <dbReference type="EMBL" id="KAE8726710.1"/>
    </source>
</evidence>
<dbReference type="InterPro" id="IPR044730">
    <property type="entry name" value="RNase_H-like_dom_plant"/>
</dbReference>
<dbReference type="PANTHER" id="PTHR31635">
    <property type="entry name" value="REVERSE TRANSCRIPTASE DOMAIN-CONTAINING PROTEIN-RELATED"/>
    <property type="match status" value="1"/>
</dbReference>
<feature type="domain" description="Reverse transcriptase" evidence="4">
    <location>
        <begin position="841"/>
        <end position="1122"/>
    </location>
</feature>
<keyword evidence="6" id="KW-1185">Reference proteome</keyword>
<dbReference type="PANTHER" id="PTHR31635:SF196">
    <property type="entry name" value="REVERSE TRANSCRIPTASE DOMAIN-CONTAINING PROTEIN-RELATED"/>
    <property type="match status" value="1"/>
</dbReference>
<dbReference type="Gene3D" id="3.30.420.10">
    <property type="entry name" value="Ribonuclease H-like superfamily/Ribonuclease H"/>
    <property type="match status" value="1"/>
</dbReference>
<dbReference type="InterPro" id="IPR012337">
    <property type="entry name" value="RNaseH-like_sf"/>
</dbReference>
<feature type="compositionally biased region" description="Basic and acidic residues" evidence="2">
    <location>
        <begin position="1"/>
        <end position="20"/>
    </location>
</feature>
<evidence type="ECO:0000256" key="2">
    <source>
        <dbReference type="SAM" id="MobiDB-lite"/>
    </source>
</evidence>
<dbReference type="GO" id="GO:0003676">
    <property type="term" value="F:nucleic acid binding"/>
    <property type="evidence" value="ECO:0007669"/>
    <property type="project" value="InterPro"/>
</dbReference>
<keyword evidence="1" id="KW-0862">Zinc</keyword>
<accession>A0A6A3CC00</accession>
<evidence type="ECO:0000313" key="6">
    <source>
        <dbReference type="Proteomes" id="UP000436088"/>
    </source>
</evidence>
<dbReference type="InterPro" id="IPR001878">
    <property type="entry name" value="Znf_CCHC"/>
</dbReference>
<name>A0A6A3CC00_HIBSY</name>
<feature type="domain" description="CCHC-type" evidence="3">
    <location>
        <begin position="274"/>
        <end position="289"/>
    </location>
</feature>
<evidence type="ECO:0000259" key="3">
    <source>
        <dbReference type="PROSITE" id="PS50158"/>
    </source>
</evidence>
<evidence type="ECO:0000256" key="1">
    <source>
        <dbReference type="PROSITE-ProRule" id="PRU00047"/>
    </source>
</evidence>
<dbReference type="PROSITE" id="PS50878">
    <property type="entry name" value="RT_POL"/>
    <property type="match status" value="1"/>
</dbReference>
<dbReference type="InterPro" id="IPR036397">
    <property type="entry name" value="RNaseH_sf"/>
</dbReference>
<dbReference type="Pfam" id="PF13456">
    <property type="entry name" value="RVT_3"/>
    <property type="match status" value="1"/>
</dbReference>
<reference evidence="5" key="1">
    <citation type="submission" date="2019-09" db="EMBL/GenBank/DDBJ databases">
        <title>Draft genome information of white flower Hibiscus syriacus.</title>
        <authorList>
            <person name="Kim Y.-M."/>
        </authorList>
    </citation>
    <scope>NUCLEOTIDE SEQUENCE [LARGE SCALE GENOMIC DNA]</scope>
    <source>
        <strain evidence="5">YM2019G1</strain>
    </source>
</reference>
<dbReference type="InterPro" id="IPR000477">
    <property type="entry name" value="RT_dom"/>
</dbReference>
<comment type="caution">
    <text evidence="5">The sequence shown here is derived from an EMBL/GenBank/DDBJ whole genome shotgun (WGS) entry which is preliminary data.</text>
</comment>
<evidence type="ECO:0000259" key="4">
    <source>
        <dbReference type="PROSITE" id="PS50878"/>
    </source>
</evidence>
<dbReference type="InterPro" id="IPR036691">
    <property type="entry name" value="Endo/exonu/phosph_ase_sf"/>
</dbReference>
<dbReference type="SUPFAM" id="SSF53098">
    <property type="entry name" value="Ribonuclease H-like"/>
    <property type="match status" value="1"/>
</dbReference>
<feature type="compositionally biased region" description="Polar residues" evidence="2">
    <location>
        <begin position="478"/>
        <end position="492"/>
    </location>
</feature>
<keyword evidence="1" id="KW-0863">Zinc-finger</keyword>
<dbReference type="Pfam" id="PF00078">
    <property type="entry name" value="RVT_1"/>
    <property type="match status" value="1"/>
</dbReference>
<evidence type="ECO:0008006" key="7">
    <source>
        <dbReference type="Google" id="ProtNLM"/>
    </source>
</evidence>
<feature type="region of interest" description="Disordered" evidence="2">
    <location>
        <begin position="446"/>
        <end position="492"/>
    </location>
</feature>
<dbReference type="InterPro" id="IPR025558">
    <property type="entry name" value="DUF4283"/>
</dbReference>
<gene>
    <name evidence="5" type="ORF">F3Y22_tig00006449pilonHSYRG00004</name>
</gene>
<dbReference type="Pfam" id="PF14111">
    <property type="entry name" value="DUF4283"/>
    <property type="match status" value="1"/>
</dbReference>
<keyword evidence="1" id="KW-0479">Metal-binding</keyword>
<dbReference type="SUPFAM" id="SSF56672">
    <property type="entry name" value="DNA/RNA polymerases"/>
    <property type="match status" value="1"/>
</dbReference>
<feature type="region of interest" description="Disordered" evidence="2">
    <location>
        <begin position="329"/>
        <end position="354"/>
    </location>
</feature>
<dbReference type="GO" id="GO:0004523">
    <property type="term" value="F:RNA-DNA hybrid ribonuclease activity"/>
    <property type="evidence" value="ECO:0007669"/>
    <property type="project" value="InterPro"/>
</dbReference>
<organism evidence="5 6">
    <name type="scientific">Hibiscus syriacus</name>
    <name type="common">Rose of Sharon</name>
    <dbReference type="NCBI Taxonomy" id="106335"/>
    <lineage>
        <taxon>Eukaryota</taxon>
        <taxon>Viridiplantae</taxon>
        <taxon>Streptophyta</taxon>
        <taxon>Embryophyta</taxon>
        <taxon>Tracheophyta</taxon>
        <taxon>Spermatophyta</taxon>
        <taxon>Magnoliopsida</taxon>
        <taxon>eudicotyledons</taxon>
        <taxon>Gunneridae</taxon>
        <taxon>Pentapetalae</taxon>
        <taxon>rosids</taxon>
        <taxon>malvids</taxon>
        <taxon>Malvales</taxon>
        <taxon>Malvaceae</taxon>
        <taxon>Malvoideae</taxon>
        <taxon>Hibiscus</taxon>
    </lineage>
</organism>
<dbReference type="CDD" id="cd06222">
    <property type="entry name" value="RNase_H_like"/>
    <property type="match status" value="1"/>
</dbReference>
<dbReference type="SUPFAM" id="SSF56219">
    <property type="entry name" value="DNase I-like"/>
    <property type="match status" value="1"/>
</dbReference>
<dbReference type="InterPro" id="IPR002156">
    <property type="entry name" value="RNaseH_domain"/>
</dbReference>
<sequence>MKENLAQDDRFTKKARRLDEEPPDTGGGAPSNMDVEVVSDTNPVIPPAPISYCDTLLKDNPKEPLIDDEILDEEDVKVFEDGVVRGVVNGLISIDFSDRVQVIANKSFDQTVVVKLLGRRIVYTTLRNKLYDLWKPSQPFRLMDIENDYFLVSLRTRSYFLTALSDGPWTIFGHYLTVEPWSPDFTSSQLFPSRIVAWIRLLGLPVTLYKRSLITKIGECIGKVVKIDYQMETGRRGRFARMTVSVDLKKPLTSKLLINRRVQIVEYESLPTICFSCGRYGHVKDICPDKIIVDKLDSNYQNEQISEPHLSIANQNSEPFGPWMVVERRQHKNSKKPPADKGQHLENNGSHFNPLYESVDDVTAVAFDNQATYTSKVTHTPNAAQTPHAHHASHGPNVSHASNATNALSSANHAQSSKINSNNQHITKNKITALARKPLMIPKITARSSKGSQGQSSNQSRQINVEPRVTILDRTEADATSPTQRDDAMSNNCTDSQTGCGHLRFLMAFRQYLRDFKPDLVVILEPRLSGGRADAFISATGFDRSHRIEAVATTCGKFSTLATIIYASPNATKRKQLWPHLRSLAGNTISHWIMIGDFNSTLTASDRMNGIEFTWNWGLSYARLDRALCNSKWDELYPETSIHHLHRMRSDHRPILICVGSSTTNLRQSQFRYFSGWLQHDDFNRMVKDNWVNSESLSDTISFFTNATDTWNKTVFGYIGTKKKIVMARLRGIHKSLNRRHSNFHINLETELLTKLEQLLDQEEILWKQRSRINWATQGYFPAIPSHLKDSMSIEPDDKEIYEALKDMAPLKAPGRNGLHAEFFQQQWHVVGQSVCSMVKNIFAGGDIEANLNKNVLVLIPKKEGPETFADLRPISLCIVMYKLITKIIVRRIKQVMPILIMLNQTSFVAGRSITENIIINQEVIHFMRQLKTKQGWMAIKVDLEKAFDCLQWEFIQDSLTEAGFPPCTIRLIMHCITSTSMQIQWNGEKSSAFQPERGIRQGDPLSPYLFILAMERLGHSIRKCVEEGDWKGYSFSRQGLSINHLFFADDLMLYAKADLHHEEIIEKTLKEFGYFSGHKVSKRKTHIYFLPNTTTSTKSSILSCLCFQEVESMGKYLGVPVLHRRMKITDFDFIFDKFRSKLNGWAARSLSLAGRITLTKSVLSAIPNYFMQVMPFPKRVLGNGNSITFWNDNWVPSLGHLRDYARDDIHADLTQKIHNFVDVHGHWDVAALSQVFIPDVIPHVINVRPPDRNDKPDALIWRWTPELNFTIKSAYTFLMEDNWNEKSSIWKGVTYKTDSIIHSSYSWAKCYETNIRNPTARPRQQGATSTWSLPPRGWTCLNTDSAVATLDGRGSIGSVFRNSIGDWITGFTKNIGTTSALYAELWSIYEGLLIARSLGVLRLLTQSDCNRAVKLVEDSVRNPEATKVWMLDNKGPMDKPE</sequence>
<protein>
    <recommendedName>
        <fullName evidence="7">CCHC-type domain-containing protein</fullName>
    </recommendedName>
</protein>
<proteinExistence type="predicted"/>
<dbReference type="InterPro" id="IPR043502">
    <property type="entry name" value="DNA/RNA_pol_sf"/>
</dbReference>
<dbReference type="Proteomes" id="UP000436088">
    <property type="component" value="Unassembled WGS sequence"/>
</dbReference>
<dbReference type="GO" id="GO:0008270">
    <property type="term" value="F:zinc ion binding"/>
    <property type="evidence" value="ECO:0007669"/>
    <property type="project" value="UniProtKB-KW"/>
</dbReference>
<feature type="region of interest" description="Disordered" evidence="2">
    <location>
        <begin position="1"/>
        <end position="40"/>
    </location>
</feature>
<dbReference type="EMBL" id="VEPZ02000348">
    <property type="protein sequence ID" value="KAE8726710.1"/>
    <property type="molecule type" value="Genomic_DNA"/>
</dbReference>